<dbReference type="Proteomes" id="UP000247476">
    <property type="component" value="Unassembled WGS sequence"/>
</dbReference>
<sequence length="107" mass="12496">MHIQDAHSICKEHLYRYVRVQVAEGYTVDGIIEHVDEHNLYLAVPIGPEEGAGYRAFYPGYYGGFYPPYPPYYSPYYYSPYFFPGRRFRRVVLPLASFVALSLLPYI</sequence>
<accession>A0A2V5KLT2</accession>
<gene>
    <name evidence="1" type="ORF">DLM86_22970</name>
</gene>
<keyword evidence="2" id="KW-1185">Reference proteome</keyword>
<evidence type="ECO:0000313" key="2">
    <source>
        <dbReference type="Proteomes" id="UP000247476"/>
    </source>
</evidence>
<proteinExistence type="predicted"/>
<name>A0A2V5KLT2_9BACL</name>
<dbReference type="AlphaFoldDB" id="A0A2V5KLT2"/>
<evidence type="ECO:0000313" key="1">
    <source>
        <dbReference type="EMBL" id="PYI51787.1"/>
    </source>
</evidence>
<protein>
    <recommendedName>
        <fullName evidence="3">Phosphatidylinositol kinase</fullName>
    </recommendedName>
</protein>
<dbReference type="RefSeq" id="WP_110842414.1">
    <property type="nucleotide sequence ID" value="NZ_QJVJ01000011.1"/>
</dbReference>
<organism evidence="1 2">
    <name type="scientific">Paenibacillus flagellatus</name>
    <dbReference type="NCBI Taxonomy" id="2211139"/>
    <lineage>
        <taxon>Bacteria</taxon>
        <taxon>Bacillati</taxon>
        <taxon>Bacillota</taxon>
        <taxon>Bacilli</taxon>
        <taxon>Bacillales</taxon>
        <taxon>Paenibacillaceae</taxon>
        <taxon>Paenibacillus</taxon>
    </lineage>
</organism>
<reference evidence="1 2" key="1">
    <citation type="submission" date="2018-05" db="EMBL/GenBank/DDBJ databases">
        <title>Paenibacillus flagellatus sp. nov., isolated from selenium mineral soil.</title>
        <authorList>
            <person name="Dai X."/>
        </authorList>
    </citation>
    <scope>NUCLEOTIDE SEQUENCE [LARGE SCALE GENOMIC DNA]</scope>
    <source>
        <strain evidence="1 2">DXL2</strain>
    </source>
</reference>
<dbReference type="EMBL" id="QJVJ01000011">
    <property type="protein sequence ID" value="PYI51787.1"/>
    <property type="molecule type" value="Genomic_DNA"/>
</dbReference>
<dbReference type="OrthoDB" id="2943863at2"/>
<evidence type="ECO:0008006" key="3">
    <source>
        <dbReference type="Google" id="ProtNLM"/>
    </source>
</evidence>
<comment type="caution">
    <text evidence="1">The sequence shown here is derived from an EMBL/GenBank/DDBJ whole genome shotgun (WGS) entry which is preliminary data.</text>
</comment>